<accession>A0A8S9I4B8</accession>
<protein>
    <submittedName>
        <fullName evidence="1">Uncharacterized protein</fullName>
    </submittedName>
</protein>
<dbReference type="EMBL" id="QGKY02001250">
    <property type="protein sequence ID" value="KAF2564510.1"/>
    <property type="molecule type" value="Genomic_DNA"/>
</dbReference>
<reference evidence="1" key="1">
    <citation type="submission" date="2019-12" db="EMBL/GenBank/DDBJ databases">
        <title>Genome sequencing and annotation of Brassica cretica.</title>
        <authorList>
            <person name="Studholme D.J."/>
            <person name="Sarris P.F."/>
        </authorList>
    </citation>
    <scope>NUCLEOTIDE SEQUENCE</scope>
    <source>
        <strain evidence="1">PFS-102/07</strain>
        <tissue evidence="1">Leaf</tissue>
    </source>
</reference>
<organism evidence="1">
    <name type="scientific">Brassica cretica</name>
    <name type="common">Mustard</name>
    <dbReference type="NCBI Taxonomy" id="69181"/>
    <lineage>
        <taxon>Eukaryota</taxon>
        <taxon>Viridiplantae</taxon>
        <taxon>Streptophyta</taxon>
        <taxon>Embryophyta</taxon>
        <taxon>Tracheophyta</taxon>
        <taxon>Spermatophyta</taxon>
        <taxon>Magnoliopsida</taxon>
        <taxon>eudicotyledons</taxon>
        <taxon>Gunneridae</taxon>
        <taxon>Pentapetalae</taxon>
        <taxon>rosids</taxon>
        <taxon>malvids</taxon>
        <taxon>Brassicales</taxon>
        <taxon>Brassicaceae</taxon>
        <taxon>Brassiceae</taxon>
        <taxon>Brassica</taxon>
    </lineage>
</organism>
<name>A0A8S9I4B8_BRACR</name>
<evidence type="ECO:0000313" key="1">
    <source>
        <dbReference type="EMBL" id="KAF2564510.1"/>
    </source>
</evidence>
<dbReference type="AlphaFoldDB" id="A0A8S9I4B8"/>
<proteinExistence type="predicted"/>
<comment type="caution">
    <text evidence="1">The sequence shown here is derived from an EMBL/GenBank/DDBJ whole genome shotgun (WGS) entry which is preliminary data.</text>
</comment>
<gene>
    <name evidence="1" type="ORF">F2Q70_00014482</name>
</gene>
<sequence>MEGNAVSVHCTPRTARWKSYAMSLCTSAKSIITGRYLSLDLSSLSGNTRPDDLLNIIWKLGIP</sequence>